<dbReference type="EMBL" id="JAWQEG010006421">
    <property type="protein sequence ID" value="KAK3854899.1"/>
    <property type="molecule type" value="Genomic_DNA"/>
</dbReference>
<protein>
    <submittedName>
        <fullName evidence="2">Uncharacterized protein</fullName>
    </submittedName>
</protein>
<accession>A0AAE1BT76</accession>
<evidence type="ECO:0000256" key="1">
    <source>
        <dbReference type="SAM" id="MobiDB-lite"/>
    </source>
</evidence>
<name>A0AAE1BT76_PETCI</name>
<comment type="caution">
    <text evidence="2">The sequence shown here is derived from an EMBL/GenBank/DDBJ whole genome shotgun (WGS) entry which is preliminary data.</text>
</comment>
<dbReference type="Proteomes" id="UP001286313">
    <property type="component" value="Unassembled WGS sequence"/>
</dbReference>
<feature type="region of interest" description="Disordered" evidence="1">
    <location>
        <begin position="1"/>
        <end position="36"/>
    </location>
</feature>
<gene>
    <name evidence="2" type="ORF">Pcinc_038663</name>
</gene>
<proteinExistence type="predicted"/>
<reference evidence="2" key="1">
    <citation type="submission" date="2023-10" db="EMBL/GenBank/DDBJ databases">
        <title>Genome assemblies of two species of porcelain crab, Petrolisthes cinctipes and Petrolisthes manimaculis (Anomura: Porcellanidae).</title>
        <authorList>
            <person name="Angst P."/>
        </authorList>
    </citation>
    <scope>NUCLEOTIDE SEQUENCE</scope>
    <source>
        <strain evidence="2">PB745_01</strain>
        <tissue evidence="2">Gill</tissue>
    </source>
</reference>
<dbReference type="AlphaFoldDB" id="A0AAE1BT76"/>
<evidence type="ECO:0000313" key="2">
    <source>
        <dbReference type="EMBL" id="KAK3854899.1"/>
    </source>
</evidence>
<sequence>MVQMEFPVGGTTLPRHPPAGKETDRPPIPRETGSLFQREHEKILRTQYEVQKYEGVFRRAYKDLDSAIQHQFCDPRPLRKNQLDGHPGTPTMLSVFCSTPPGDQNPVGRGAVGRGCTFYRLPIPTLKN</sequence>
<feature type="compositionally biased region" description="Basic and acidic residues" evidence="1">
    <location>
        <begin position="19"/>
        <end position="28"/>
    </location>
</feature>
<organism evidence="2 3">
    <name type="scientific">Petrolisthes cinctipes</name>
    <name type="common">Flat porcelain crab</name>
    <dbReference type="NCBI Taxonomy" id="88211"/>
    <lineage>
        <taxon>Eukaryota</taxon>
        <taxon>Metazoa</taxon>
        <taxon>Ecdysozoa</taxon>
        <taxon>Arthropoda</taxon>
        <taxon>Crustacea</taxon>
        <taxon>Multicrustacea</taxon>
        <taxon>Malacostraca</taxon>
        <taxon>Eumalacostraca</taxon>
        <taxon>Eucarida</taxon>
        <taxon>Decapoda</taxon>
        <taxon>Pleocyemata</taxon>
        <taxon>Anomura</taxon>
        <taxon>Galatheoidea</taxon>
        <taxon>Porcellanidae</taxon>
        <taxon>Petrolisthes</taxon>
    </lineage>
</organism>
<evidence type="ECO:0000313" key="3">
    <source>
        <dbReference type="Proteomes" id="UP001286313"/>
    </source>
</evidence>
<keyword evidence="3" id="KW-1185">Reference proteome</keyword>